<dbReference type="SMART" id="SM00641">
    <property type="entry name" value="Glyco_25"/>
    <property type="match status" value="1"/>
</dbReference>
<dbReference type="Gene3D" id="3.20.20.80">
    <property type="entry name" value="Glycosidases"/>
    <property type="match status" value="1"/>
</dbReference>
<dbReference type="GO" id="GO:0009253">
    <property type="term" value="P:peptidoglycan catabolic process"/>
    <property type="evidence" value="ECO:0007669"/>
    <property type="project" value="InterPro"/>
</dbReference>
<dbReference type="GO" id="GO:0016052">
    <property type="term" value="P:carbohydrate catabolic process"/>
    <property type="evidence" value="ECO:0007669"/>
    <property type="project" value="TreeGrafter"/>
</dbReference>
<dbReference type="SUPFAM" id="SSF51445">
    <property type="entry name" value="(Trans)glycosidases"/>
    <property type="match status" value="1"/>
</dbReference>
<accession>A0A1H3WJU8</accession>
<keyword evidence="5" id="KW-1185">Reference proteome</keyword>
<dbReference type="PROSITE" id="PS51904">
    <property type="entry name" value="GLYCOSYL_HYDROL_F25_2"/>
    <property type="match status" value="1"/>
</dbReference>
<dbReference type="AlphaFoldDB" id="A0A1H3WJU8"/>
<dbReference type="GO" id="GO:0016998">
    <property type="term" value="P:cell wall macromolecule catabolic process"/>
    <property type="evidence" value="ECO:0007669"/>
    <property type="project" value="InterPro"/>
</dbReference>
<dbReference type="InterPro" id="IPR018077">
    <property type="entry name" value="Glyco_hydro_fam25_subgr"/>
</dbReference>
<dbReference type="InterPro" id="IPR017853">
    <property type="entry name" value="GH"/>
</dbReference>
<dbReference type="PANTHER" id="PTHR34135">
    <property type="entry name" value="LYSOZYME"/>
    <property type="match status" value="1"/>
</dbReference>
<comment type="similarity">
    <text evidence="1">Belongs to the glycosyl hydrolase 25 family.</text>
</comment>
<dbReference type="OrthoDB" id="9798192at2"/>
<evidence type="ECO:0000313" key="5">
    <source>
        <dbReference type="Proteomes" id="UP000198846"/>
    </source>
</evidence>
<dbReference type="PANTHER" id="PTHR34135:SF2">
    <property type="entry name" value="LYSOZYME"/>
    <property type="match status" value="1"/>
</dbReference>
<sequence>MKTKRIIIIAFILLLAGVLMFTKKHEIYQYGKHVLKSYNGNKTKSIKNSDAVWGIDISHHQKSIDWDVLVSENKPDFIFLKSTEGVTHQDSKYKAYKKKAQQKGILTGAYHFFSYSTPGKAQAENFIKHSELTESDLIPVLDVEYIKSRKSYKSKVGEIKAFCEAIKAEYGMFPIIYCECDYKNKVLGSDFDTYTFWISDLYKSPSCDYAFWQYTDSGRVNGIGRIDNNKLRDGLNINDYLIGSAKK</sequence>
<dbReference type="Proteomes" id="UP000198846">
    <property type="component" value="Unassembled WGS sequence"/>
</dbReference>
<keyword evidence="2" id="KW-0378">Hydrolase</keyword>
<dbReference type="GO" id="GO:0003796">
    <property type="term" value="F:lysozyme activity"/>
    <property type="evidence" value="ECO:0007669"/>
    <property type="project" value="InterPro"/>
</dbReference>
<protein>
    <submittedName>
        <fullName evidence="4">Lysozyme</fullName>
    </submittedName>
</protein>
<dbReference type="InterPro" id="IPR002053">
    <property type="entry name" value="Glyco_hydro_25"/>
</dbReference>
<proteinExistence type="inferred from homology"/>
<keyword evidence="3" id="KW-0326">Glycosidase</keyword>
<evidence type="ECO:0000256" key="2">
    <source>
        <dbReference type="ARBA" id="ARBA00022801"/>
    </source>
</evidence>
<dbReference type="EMBL" id="FNQK01000003">
    <property type="protein sequence ID" value="SDZ86674.1"/>
    <property type="molecule type" value="Genomic_DNA"/>
</dbReference>
<reference evidence="4 5" key="1">
    <citation type="submission" date="2016-10" db="EMBL/GenBank/DDBJ databases">
        <authorList>
            <person name="de Groot N.N."/>
        </authorList>
    </citation>
    <scope>NUCLEOTIDE SEQUENCE [LARGE SCALE GENOMIC DNA]</scope>
    <source>
        <strain evidence="4 5">DSM 23842</strain>
    </source>
</reference>
<evidence type="ECO:0000256" key="1">
    <source>
        <dbReference type="ARBA" id="ARBA00010646"/>
    </source>
</evidence>
<dbReference type="Pfam" id="PF01183">
    <property type="entry name" value="Glyco_hydro_25"/>
    <property type="match status" value="1"/>
</dbReference>
<organism evidence="4 5">
    <name type="scientific">Bizionia paragorgiae</name>
    <dbReference type="NCBI Taxonomy" id="283786"/>
    <lineage>
        <taxon>Bacteria</taxon>
        <taxon>Pseudomonadati</taxon>
        <taxon>Bacteroidota</taxon>
        <taxon>Flavobacteriia</taxon>
        <taxon>Flavobacteriales</taxon>
        <taxon>Flavobacteriaceae</taxon>
        <taxon>Bizionia</taxon>
    </lineage>
</organism>
<dbReference type="RefSeq" id="WP_092132202.1">
    <property type="nucleotide sequence ID" value="NZ_FNQK01000003.1"/>
</dbReference>
<evidence type="ECO:0000313" key="4">
    <source>
        <dbReference type="EMBL" id="SDZ86674.1"/>
    </source>
</evidence>
<evidence type="ECO:0000256" key="3">
    <source>
        <dbReference type="ARBA" id="ARBA00023295"/>
    </source>
</evidence>
<name>A0A1H3WJU8_BIZPA</name>
<gene>
    <name evidence="4" type="ORF">SAMN04487990_103102</name>
</gene>